<feature type="compositionally biased region" description="Low complexity" evidence="1">
    <location>
        <begin position="104"/>
        <end position="116"/>
    </location>
</feature>
<proteinExistence type="predicted"/>
<dbReference type="Proteomes" id="UP000249134">
    <property type="component" value="Chromosome 1"/>
</dbReference>
<keyword evidence="2" id="KW-0946">Virion</keyword>
<name>A0A2X4Z7J4_LEDLE</name>
<dbReference type="InterPro" id="IPR025555">
    <property type="entry name" value="YppG"/>
</dbReference>
<dbReference type="Pfam" id="PF14179">
    <property type="entry name" value="YppG"/>
    <property type="match status" value="1"/>
</dbReference>
<evidence type="ECO:0000256" key="1">
    <source>
        <dbReference type="SAM" id="MobiDB-lite"/>
    </source>
</evidence>
<dbReference type="STRING" id="1348624.GCA_001591545_01049"/>
<gene>
    <name evidence="2" type="ORF">NCTC4824_01980</name>
</gene>
<dbReference type="KEGG" id="blen:NCTC4824_01980"/>
<dbReference type="AlphaFoldDB" id="A0A2X4Z7J4"/>
<protein>
    <submittedName>
        <fullName evidence="2">Spore coat protein</fullName>
    </submittedName>
</protein>
<keyword evidence="2" id="KW-0167">Capsid protein</keyword>
<evidence type="ECO:0000313" key="3">
    <source>
        <dbReference type="Proteomes" id="UP000249134"/>
    </source>
</evidence>
<feature type="region of interest" description="Disordered" evidence="1">
    <location>
        <begin position="89"/>
        <end position="120"/>
    </location>
</feature>
<organism evidence="2 3">
    <name type="scientific">Lederbergia lenta</name>
    <name type="common">Bacillus lentus</name>
    <dbReference type="NCBI Taxonomy" id="1467"/>
    <lineage>
        <taxon>Bacteria</taxon>
        <taxon>Bacillati</taxon>
        <taxon>Bacillota</taxon>
        <taxon>Bacilli</taxon>
        <taxon>Bacillales</taxon>
        <taxon>Bacillaceae</taxon>
        <taxon>Lederbergia</taxon>
    </lineage>
</organism>
<evidence type="ECO:0000313" key="2">
    <source>
        <dbReference type="EMBL" id="SQI56614.1"/>
    </source>
</evidence>
<reference evidence="2 3" key="1">
    <citation type="submission" date="2018-06" db="EMBL/GenBank/DDBJ databases">
        <authorList>
            <consortium name="Pathogen Informatics"/>
            <person name="Doyle S."/>
        </authorList>
    </citation>
    <scope>NUCLEOTIDE SEQUENCE [LARGE SCALE GENOMIC DNA]</scope>
    <source>
        <strain evidence="2 3">NCTC4824</strain>
    </source>
</reference>
<dbReference type="RefSeq" id="WP_066137883.1">
    <property type="nucleotide sequence ID" value="NZ_CBCSGM010000001.1"/>
</dbReference>
<keyword evidence="3" id="KW-1185">Reference proteome</keyword>
<dbReference type="EMBL" id="LS483476">
    <property type="protein sequence ID" value="SQI56614.1"/>
    <property type="molecule type" value="Genomic_DNA"/>
</dbReference>
<sequence>MFNHNPNRIYRQSLPQQYYPHSMDGYVMYPNYGLAQPRPAMYPNYPLYSAGFHPYLNYHAPYENKIKGFGHDLFQNPLQPDDGYFYGTPNPKVAFQHGNPQKTGSSNNKQGGNSNSILNSFKSQDGTYDINKMVNTTGQLVNALSQVSSMAKGIGGFFKL</sequence>
<accession>A0A2X4Z7J4</accession>